<reference evidence="1 2" key="1">
    <citation type="submission" date="2022-04" db="EMBL/GenBank/DDBJ databases">
        <title>Genome draft of Actinomadura sp. ATCC 31491.</title>
        <authorList>
            <person name="Shi X."/>
            <person name="Du Y."/>
        </authorList>
    </citation>
    <scope>NUCLEOTIDE SEQUENCE [LARGE SCALE GENOMIC DNA]</scope>
    <source>
        <strain evidence="1 2">ATCC 31491</strain>
    </source>
</reference>
<proteinExistence type="predicted"/>
<comment type="caution">
    <text evidence="1">The sequence shown here is derived from an EMBL/GenBank/DDBJ whole genome shotgun (WGS) entry which is preliminary data.</text>
</comment>
<dbReference type="Proteomes" id="UP001317259">
    <property type="component" value="Unassembled WGS sequence"/>
</dbReference>
<dbReference type="RefSeq" id="WP_242376423.1">
    <property type="nucleotide sequence ID" value="NZ_JAKRKC020000001.1"/>
</dbReference>
<organism evidence="1 2">
    <name type="scientific">Actinomadura luzonensis</name>
    <dbReference type="NCBI Taxonomy" id="2805427"/>
    <lineage>
        <taxon>Bacteria</taxon>
        <taxon>Bacillati</taxon>
        <taxon>Actinomycetota</taxon>
        <taxon>Actinomycetes</taxon>
        <taxon>Streptosporangiales</taxon>
        <taxon>Thermomonosporaceae</taxon>
        <taxon>Actinomadura</taxon>
    </lineage>
</organism>
<evidence type="ECO:0000313" key="1">
    <source>
        <dbReference type="EMBL" id="MCK2217667.1"/>
    </source>
</evidence>
<dbReference type="EMBL" id="JAKRKC020000001">
    <property type="protein sequence ID" value="MCK2217667.1"/>
    <property type="molecule type" value="Genomic_DNA"/>
</dbReference>
<gene>
    <name evidence="1" type="ORF">MF672_028310</name>
</gene>
<evidence type="ECO:0000313" key="2">
    <source>
        <dbReference type="Proteomes" id="UP001317259"/>
    </source>
</evidence>
<keyword evidence="2" id="KW-1185">Reference proteome</keyword>
<name>A0ABT0FZA5_9ACTN</name>
<accession>A0ABT0FZA5</accession>
<protein>
    <submittedName>
        <fullName evidence="1">Uncharacterized protein</fullName>
    </submittedName>
</protein>
<sequence length="199" mass="21639">MTVTFTTHPSTADLLLCADPGRAAEELARVLDARRVLEDVQRGLHTPPELLAGEAARAGVELLRGIDLGSVLLNGWARYRRLREAARETLDNPGTGKVVPLAEHEIVSHHEPWIEVQVDGQPVARLTCAVDLVLHLTFVRAGVRAGRLVRLTGGDCEAAVVFRIEGVEVGRVRLVTVTLPLNRDLGEGYPLLKEARSAN</sequence>